<dbReference type="RefSeq" id="WP_120109990.1">
    <property type="nucleotide sequence ID" value="NZ_QXQB01000002.1"/>
</dbReference>
<reference evidence="1 2" key="1">
    <citation type="submission" date="2018-09" db="EMBL/GenBank/DDBJ databases">
        <title>Paenibacillus aracenensis nov. sp. isolated from a cave in southern Spain.</title>
        <authorList>
            <person name="Jurado V."/>
            <person name="Gutierrez-Patricio S."/>
            <person name="Gonzalez-Pimentel J.L."/>
            <person name="Miller A.Z."/>
            <person name="Laiz L."/>
            <person name="Saiz-Jimenez C."/>
        </authorList>
    </citation>
    <scope>NUCLEOTIDE SEQUENCE [LARGE SCALE GENOMIC DNA]</scope>
    <source>
        <strain evidence="1 2">JCM 19203</strain>
    </source>
</reference>
<sequence length="43" mass="5208">MTDFERVKFYYEKGWAQIPDLRQYVAFNKITPEQFGIITGQDY</sequence>
<dbReference type="Proteomes" id="UP000267798">
    <property type="component" value="Unassembled WGS sequence"/>
</dbReference>
<name>A0A3A6PJX3_9BACL</name>
<gene>
    <name evidence="1" type="ORF">D3P09_11770</name>
</gene>
<accession>A0A3A6PJX3</accession>
<comment type="caution">
    <text evidence="1">The sequence shown here is derived from an EMBL/GenBank/DDBJ whole genome shotgun (WGS) entry which is preliminary data.</text>
</comment>
<evidence type="ECO:0000313" key="1">
    <source>
        <dbReference type="EMBL" id="RJX40046.1"/>
    </source>
</evidence>
<dbReference type="OrthoDB" id="2662405at2"/>
<evidence type="ECO:0000313" key="2">
    <source>
        <dbReference type="Proteomes" id="UP000267798"/>
    </source>
</evidence>
<keyword evidence="2" id="KW-1185">Reference proteome</keyword>
<organism evidence="1 2">
    <name type="scientific">Paenibacillus pinisoli</name>
    <dbReference type="NCBI Taxonomy" id="1276110"/>
    <lineage>
        <taxon>Bacteria</taxon>
        <taxon>Bacillati</taxon>
        <taxon>Bacillota</taxon>
        <taxon>Bacilli</taxon>
        <taxon>Bacillales</taxon>
        <taxon>Paenibacillaceae</taxon>
        <taxon>Paenibacillus</taxon>
    </lineage>
</organism>
<proteinExistence type="predicted"/>
<dbReference type="AlphaFoldDB" id="A0A3A6PJX3"/>
<dbReference type="Pfam" id="PF09693">
    <property type="entry name" value="Phage_XkdX"/>
    <property type="match status" value="1"/>
</dbReference>
<dbReference type="InterPro" id="IPR010022">
    <property type="entry name" value="XkdX"/>
</dbReference>
<dbReference type="EMBL" id="QXQB01000002">
    <property type="protein sequence ID" value="RJX40046.1"/>
    <property type="molecule type" value="Genomic_DNA"/>
</dbReference>
<protein>
    <submittedName>
        <fullName evidence="1">XkdX family protein</fullName>
    </submittedName>
</protein>